<evidence type="ECO:0000313" key="2">
    <source>
        <dbReference type="Proteomes" id="UP001179952"/>
    </source>
</evidence>
<proteinExistence type="predicted"/>
<accession>A0AAV9BGV5</accession>
<comment type="caution">
    <text evidence="1">The sequence shown here is derived from an EMBL/GenBank/DDBJ whole genome shotgun (WGS) entry which is preliminary data.</text>
</comment>
<dbReference type="EMBL" id="JAUJYN010000003">
    <property type="protein sequence ID" value="KAK1275688.1"/>
    <property type="molecule type" value="Genomic_DNA"/>
</dbReference>
<reference evidence="1" key="2">
    <citation type="submission" date="2023-06" db="EMBL/GenBank/DDBJ databases">
        <authorList>
            <person name="Ma L."/>
            <person name="Liu K.-W."/>
            <person name="Li Z."/>
            <person name="Hsiao Y.-Y."/>
            <person name="Qi Y."/>
            <person name="Fu T."/>
            <person name="Tang G."/>
            <person name="Zhang D."/>
            <person name="Sun W.-H."/>
            <person name="Liu D.-K."/>
            <person name="Li Y."/>
            <person name="Chen G.-Z."/>
            <person name="Liu X.-D."/>
            <person name="Liao X.-Y."/>
            <person name="Jiang Y.-T."/>
            <person name="Yu X."/>
            <person name="Hao Y."/>
            <person name="Huang J."/>
            <person name="Zhao X.-W."/>
            <person name="Ke S."/>
            <person name="Chen Y.-Y."/>
            <person name="Wu W.-L."/>
            <person name="Hsu J.-L."/>
            <person name="Lin Y.-F."/>
            <person name="Huang M.-D."/>
            <person name="Li C.-Y."/>
            <person name="Huang L."/>
            <person name="Wang Z.-W."/>
            <person name="Zhao X."/>
            <person name="Zhong W.-Y."/>
            <person name="Peng D.-H."/>
            <person name="Ahmad S."/>
            <person name="Lan S."/>
            <person name="Zhang J.-S."/>
            <person name="Tsai W.-C."/>
            <person name="Van De Peer Y."/>
            <person name="Liu Z.-J."/>
        </authorList>
    </citation>
    <scope>NUCLEOTIDE SEQUENCE</scope>
    <source>
        <strain evidence="1">SCP</strain>
        <tissue evidence="1">Leaves</tissue>
    </source>
</reference>
<gene>
    <name evidence="1" type="ORF">QJS04_geneDACA016793</name>
</gene>
<dbReference type="AlphaFoldDB" id="A0AAV9BGV5"/>
<evidence type="ECO:0000313" key="1">
    <source>
        <dbReference type="EMBL" id="KAK1275688.1"/>
    </source>
</evidence>
<dbReference type="Proteomes" id="UP001179952">
    <property type="component" value="Unassembled WGS sequence"/>
</dbReference>
<reference evidence="1" key="1">
    <citation type="journal article" date="2023" name="Nat. Commun.">
        <title>Diploid and tetraploid genomes of Acorus and the evolution of monocots.</title>
        <authorList>
            <person name="Ma L."/>
            <person name="Liu K.W."/>
            <person name="Li Z."/>
            <person name="Hsiao Y.Y."/>
            <person name="Qi Y."/>
            <person name="Fu T."/>
            <person name="Tang G.D."/>
            <person name="Zhang D."/>
            <person name="Sun W.H."/>
            <person name="Liu D.K."/>
            <person name="Li Y."/>
            <person name="Chen G.Z."/>
            <person name="Liu X.D."/>
            <person name="Liao X.Y."/>
            <person name="Jiang Y.T."/>
            <person name="Yu X."/>
            <person name="Hao Y."/>
            <person name="Huang J."/>
            <person name="Zhao X.W."/>
            <person name="Ke S."/>
            <person name="Chen Y.Y."/>
            <person name="Wu W.L."/>
            <person name="Hsu J.L."/>
            <person name="Lin Y.F."/>
            <person name="Huang M.D."/>
            <person name="Li C.Y."/>
            <person name="Huang L."/>
            <person name="Wang Z.W."/>
            <person name="Zhao X."/>
            <person name="Zhong W.Y."/>
            <person name="Peng D.H."/>
            <person name="Ahmad S."/>
            <person name="Lan S."/>
            <person name="Zhang J.S."/>
            <person name="Tsai W.C."/>
            <person name="Van de Peer Y."/>
            <person name="Liu Z.J."/>
        </authorList>
    </citation>
    <scope>NUCLEOTIDE SEQUENCE</scope>
    <source>
        <strain evidence="1">SCP</strain>
    </source>
</reference>
<keyword evidence="2" id="KW-1185">Reference proteome</keyword>
<name>A0AAV9BGV5_ACOGR</name>
<protein>
    <submittedName>
        <fullName evidence="1">Uncharacterized protein</fullName>
    </submittedName>
</protein>
<sequence length="107" mass="12366">MFSNTIFMELLFSAGVPQGRLCLTPFSKLKNGIDRTDGLLNVMLYGMKFLKLKLEEREEMFWFGLVQKLVKSHTPMLGNSFEKKAPATGWTRELWNPIQPPRRSLLC</sequence>
<organism evidence="1 2">
    <name type="scientific">Acorus gramineus</name>
    <name type="common">Dwarf sweet flag</name>
    <dbReference type="NCBI Taxonomy" id="55184"/>
    <lineage>
        <taxon>Eukaryota</taxon>
        <taxon>Viridiplantae</taxon>
        <taxon>Streptophyta</taxon>
        <taxon>Embryophyta</taxon>
        <taxon>Tracheophyta</taxon>
        <taxon>Spermatophyta</taxon>
        <taxon>Magnoliopsida</taxon>
        <taxon>Liliopsida</taxon>
        <taxon>Acoraceae</taxon>
        <taxon>Acorus</taxon>
    </lineage>
</organism>